<accession>X1HVH3</accession>
<proteinExistence type="predicted"/>
<name>X1HVH3_9ZZZZ</name>
<dbReference type="AlphaFoldDB" id="X1HVH3"/>
<evidence type="ECO:0000313" key="1">
    <source>
        <dbReference type="EMBL" id="GAH74156.1"/>
    </source>
</evidence>
<reference evidence="1" key="1">
    <citation type="journal article" date="2014" name="Front. Microbiol.">
        <title>High frequency of phylogenetically diverse reductive dehalogenase-homologous genes in deep subseafloor sedimentary metagenomes.</title>
        <authorList>
            <person name="Kawai M."/>
            <person name="Futagami T."/>
            <person name="Toyoda A."/>
            <person name="Takaki Y."/>
            <person name="Nishi S."/>
            <person name="Hori S."/>
            <person name="Arai W."/>
            <person name="Tsubouchi T."/>
            <person name="Morono Y."/>
            <person name="Uchiyama I."/>
            <person name="Ito T."/>
            <person name="Fujiyama A."/>
            <person name="Inagaki F."/>
            <person name="Takami H."/>
        </authorList>
    </citation>
    <scope>NUCLEOTIDE SEQUENCE</scope>
    <source>
        <strain evidence="1">Expedition CK06-06</strain>
    </source>
</reference>
<dbReference type="EMBL" id="BARU01028752">
    <property type="protein sequence ID" value="GAH74156.1"/>
    <property type="molecule type" value="Genomic_DNA"/>
</dbReference>
<organism evidence="1">
    <name type="scientific">marine sediment metagenome</name>
    <dbReference type="NCBI Taxonomy" id="412755"/>
    <lineage>
        <taxon>unclassified sequences</taxon>
        <taxon>metagenomes</taxon>
        <taxon>ecological metagenomes</taxon>
    </lineage>
</organism>
<comment type="caution">
    <text evidence="1">The sequence shown here is derived from an EMBL/GenBank/DDBJ whole genome shotgun (WGS) entry which is preliminary data.</text>
</comment>
<gene>
    <name evidence="1" type="ORF">S03H2_45849</name>
</gene>
<sequence>LDALCQKFRTNRGRLIDKLVETVNAGFEDGHMRCMTGGVCTINRTDVPEVL</sequence>
<feature type="non-terminal residue" evidence="1">
    <location>
        <position position="1"/>
    </location>
</feature>
<protein>
    <submittedName>
        <fullName evidence="1">Uncharacterized protein</fullName>
    </submittedName>
</protein>